<reference evidence="1" key="1">
    <citation type="submission" date="2018-10" db="EMBL/GenBank/DDBJ databases">
        <title>Hidden diversity of soil giant viruses.</title>
        <authorList>
            <person name="Schulz F."/>
            <person name="Alteio L."/>
            <person name="Goudeau D."/>
            <person name="Ryan E.M."/>
            <person name="Malmstrom R.R."/>
            <person name="Blanchard J."/>
            <person name="Woyke T."/>
        </authorList>
    </citation>
    <scope>NUCLEOTIDE SEQUENCE</scope>
    <source>
        <strain evidence="1">SAV1</strain>
    </source>
</reference>
<sequence>MITNFDGVVSDTYGYNPISDMYENIYNTISQHSPYYSLQVKPQIDYDIKKKIEELRTTEKKLVQQLDNLDIRRQLQMASRGYIDAYRIPEKNLPAILMKHSNLLNEIEKYNTQVVDLSNFLQPINNILVSQAQMPGTVYVEFV</sequence>
<organism evidence="1">
    <name type="scientific">Satyrvirus sp</name>
    <dbReference type="NCBI Taxonomy" id="2487771"/>
    <lineage>
        <taxon>Viruses</taxon>
        <taxon>Varidnaviria</taxon>
        <taxon>Bamfordvirae</taxon>
        <taxon>Nucleocytoviricota</taxon>
        <taxon>Megaviricetes</taxon>
        <taxon>Imitervirales</taxon>
        <taxon>Mimiviridae</taxon>
        <taxon>Megamimivirinae</taxon>
    </lineage>
</organism>
<evidence type="ECO:0000313" key="1">
    <source>
        <dbReference type="EMBL" id="AYV85038.1"/>
    </source>
</evidence>
<name>A0A3G5ACT2_9VIRU</name>
<dbReference type="EMBL" id="MK072438">
    <property type="protein sequence ID" value="AYV85038.1"/>
    <property type="molecule type" value="Genomic_DNA"/>
</dbReference>
<accession>A0A3G5ACT2</accession>
<gene>
    <name evidence="1" type="ORF">Satyrvirus2_49</name>
</gene>
<proteinExistence type="predicted"/>
<protein>
    <submittedName>
        <fullName evidence="1">Uncharacterized protein</fullName>
    </submittedName>
</protein>